<dbReference type="RefSeq" id="WP_317561638.1">
    <property type="nucleotide sequence ID" value="NZ_JAWLIP010000006.1"/>
</dbReference>
<keyword evidence="3 4" id="KW-0456">Lyase</keyword>
<dbReference type="PANTHER" id="PTHR48078">
    <property type="entry name" value="THREONINE DEHYDRATASE, MITOCHONDRIAL-RELATED"/>
    <property type="match status" value="1"/>
</dbReference>
<dbReference type="NCBIfam" id="NF002823">
    <property type="entry name" value="PRK02991.1"/>
    <property type="match status" value="1"/>
</dbReference>
<feature type="region of interest" description="Disordered" evidence="5">
    <location>
        <begin position="1"/>
        <end position="20"/>
    </location>
</feature>
<keyword evidence="2 4" id="KW-0663">Pyridoxal phosphate</keyword>
<evidence type="ECO:0000256" key="2">
    <source>
        <dbReference type="ARBA" id="ARBA00022898"/>
    </source>
</evidence>
<proteinExistence type="inferred from homology"/>
<dbReference type="EC" id="4.3.1.18" evidence="4"/>
<dbReference type="NCBIfam" id="TIGR02035">
    <property type="entry name" value="D_Ser_am_lyase"/>
    <property type="match status" value="1"/>
</dbReference>
<dbReference type="PANTHER" id="PTHR48078:SF9">
    <property type="entry name" value="D-SERINE DEHYDRATASE"/>
    <property type="match status" value="1"/>
</dbReference>
<feature type="compositionally biased region" description="Low complexity" evidence="5">
    <location>
        <begin position="11"/>
        <end position="20"/>
    </location>
</feature>
<keyword evidence="8" id="KW-1185">Reference proteome</keyword>
<evidence type="ECO:0000256" key="4">
    <source>
        <dbReference type="HAMAP-Rule" id="MF_01030"/>
    </source>
</evidence>
<dbReference type="HAMAP" id="MF_01030">
    <property type="entry name" value="D_Ser_dehydrat"/>
    <property type="match status" value="1"/>
</dbReference>
<comment type="caution">
    <text evidence="7">The sequence shown here is derived from an EMBL/GenBank/DDBJ whole genome shotgun (WGS) entry which is preliminary data.</text>
</comment>
<dbReference type="GO" id="GO:0008721">
    <property type="term" value="F:D-serine ammonia-lyase activity"/>
    <property type="evidence" value="ECO:0007669"/>
    <property type="project" value="UniProtKB-EC"/>
</dbReference>
<evidence type="ECO:0000256" key="1">
    <source>
        <dbReference type="ARBA" id="ARBA00001933"/>
    </source>
</evidence>
<dbReference type="EMBL" id="JAWLIP010000006">
    <property type="protein sequence ID" value="MDV6227349.1"/>
    <property type="molecule type" value="Genomic_DNA"/>
</dbReference>
<comment type="similarity">
    <text evidence="4">Belongs to the serine/threonine dehydratase family. DsdA subfamily.</text>
</comment>
<evidence type="ECO:0000259" key="6">
    <source>
        <dbReference type="Pfam" id="PF00291"/>
    </source>
</evidence>
<evidence type="ECO:0000313" key="7">
    <source>
        <dbReference type="EMBL" id="MDV6227349.1"/>
    </source>
</evidence>
<dbReference type="InterPro" id="IPR011780">
    <property type="entry name" value="D_Ser_am_lyase"/>
</dbReference>
<comment type="cofactor">
    <cofactor evidence="1 4">
        <name>pyridoxal 5'-phosphate</name>
        <dbReference type="ChEBI" id="CHEBI:597326"/>
    </cofactor>
</comment>
<gene>
    <name evidence="4" type="primary">dsdA</name>
    <name evidence="7" type="ORF">R2G56_13710</name>
</gene>
<name>A0ABU4AMA3_9HYPH</name>
<dbReference type="PROSITE" id="PS00165">
    <property type="entry name" value="DEHYDRATASE_SER_THR"/>
    <property type="match status" value="1"/>
</dbReference>
<dbReference type="Gene3D" id="3.40.50.1100">
    <property type="match status" value="2"/>
</dbReference>
<reference evidence="7 8" key="1">
    <citation type="submission" date="2023-10" db="EMBL/GenBank/DDBJ databases">
        <authorList>
            <person name="Venkata Ramana C."/>
            <person name="Sasikala C."/>
            <person name="Dhurka M."/>
        </authorList>
    </citation>
    <scope>NUCLEOTIDE SEQUENCE [LARGE SCALE GENOMIC DNA]</scope>
    <source>
        <strain evidence="7 8">KCTC 32151</strain>
    </source>
</reference>
<evidence type="ECO:0000313" key="8">
    <source>
        <dbReference type="Proteomes" id="UP001185659"/>
    </source>
</evidence>
<feature type="domain" description="Tryptophan synthase beta chain-like PALP" evidence="6">
    <location>
        <begin position="76"/>
        <end position="391"/>
    </location>
</feature>
<comment type="catalytic activity">
    <reaction evidence="4">
        <text>D-serine = pyruvate + NH4(+)</text>
        <dbReference type="Rhea" id="RHEA:13977"/>
        <dbReference type="ChEBI" id="CHEBI:15361"/>
        <dbReference type="ChEBI" id="CHEBI:28938"/>
        <dbReference type="ChEBI" id="CHEBI:35247"/>
        <dbReference type="EC" id="4.3.1.18"/>
    </reaction>
</comment>
<evidence type="ECO:0000256" key="3">
    <source>
        <dbReference type="ARBA" id="ARBA00023239"/>
    </source>
</evidence>
<dbReference type="InterPro" id="IPR000634">
    <property type="entry name" value="Ser/Thr_deHydtase_PyrdxlP-BS"/>
</dbReference>
<dbReference type="Proteomes" id="UP001185659">
    <property type="component" value="Unassembled WGS sequence"/>
</dbReference>
<evidence type="ECO:0000256" key="5">
    <source>
        <dbReference type="SAM" id="MobiDB-lite"/>
    </source>
</evidence>
<dbReference type="InterPro" id="IPR036052">
    <property type="entry name" value="TrpB-like_PALP_sf"/>
</dbReference>
<dbReference type="InterPro" id="IPR050147">
    <property type="entry name" value="Ser/Thr_Dehydratase"/>
</dbReference>
<dbReference type="Pfam" id="PF00291">
    <property type="entry name" value="PALP"/>
    <property type="match status" value="1"/>
</dbReference>
<accession>A0ABU4AMA3</accession>
<protein>
    <recommendedName>
        <fullName evidence="4">Probable D-serine dehydratase</fullName>
        <ecNumber evidence="4">4.3.1.18</ecNumber>
    </recommendedName>
    <alternativeName>
        <fullName evidence="4">D-serine deaminase</fullName>
        <shortName evidence="4">DSD</shortName>
    </alternativeName>
</protein>
<feature type="modified residue" description="N6-(pyridoxal phosphate)lysine" evidence="4">
    <location>
        <position position="111"/>
    </location>
</feature>
<sequence>MMKGQELMNDGTLPPGLPNGTPVWWRNPHALPVDAAMARSSLDGEMVKEAEDAWEWYGPLLAQLFPETAADGGRNRSELRELNRIAGMIGLTRGRLFAKCDYALQTTGSIKARGGVFEVLTHAVDIAREAGLVEDGDDLSKLAAPEAKAFFARHRLLVGSTGNLGYSVGLAGCRLGFDVEVHMSHDAKQWKKDRLTALGACVVEHGSDFSQAVCAAREAADRQADSHFVDDERSITLFMGYAAAARELADQIEEAGIPVDANHPLHVYLPCGVGGAPGGVTFGLKRVFGDAVRCIYVEPVASPCMLVQLALGIDRPVSVYDFGLDNRTIADGLAVAQASQLVARETRHMVEGIATVSDESLLIWLTHMWRLEKMRLEPSAASGFAALVEFGGEIEVPDSDREITRVIWTTGGAYQPETEFAAALARGNDLISSM</sequence>
<dbReference type="InterPro" id="IPR001926">
    <property type="entry name" value="TrpB-like_PALP"/>
</dbReference>
<organism evidence="7 8">
    <name type="scientific">Nitratireductor aquimarinus</name>
    <dbReference type="NCBI Taxonomy" id="889300"/>
    <lineage>
        <taxon>Bacteria</taxon>
        <taxon>Pseudomonadati</taxon>
        <taxon>Pseudomonadota</taxon>
        <taxon>Alphaproteobacteria</taxon>
        <taxon>Hyphomicrobiales</taxon>
        <taxon>Phyllobacteriaceae</taxon>
        <taxon>Nitratireductor</taxon>
    </lineage>
</organism>
<dbReference type="SUPFAM" id="SSF53686">
    <property type="entry name" value="Tryptophan synthase beta subunit-like PLP-dependent enzymes"/>
    <property type="match status" value="1"/>
</dbReference>